<dbReference type="RefSeq" id="WP_077596093.1">
    <property type="nucleotide sequence ID" value="NZ_BSKO01000001.1"/>
</dbReference>
<dbReference type="InterPro" id="IPR051531">
    <property type="entry name" value="N-acetyltransferase"/>
</dbReference>
<proteinExistence type="predicted"/>
<feature type="domain" description="N-acetyltransferase" evidence="1">
    <location>
        <begin position="8"/>
        <end position="171"/>
    </location>
</feature>
<dbReference type="EMBL" id="BSKO01000001">
    <property type="protein sequence ID" value="GLO68118.1"/>
    <property type="molecule type" value="Genomic_DNA"/>
</dbReference>
<dbReference type="SUPFAM" id="SSF55729">
    <property type="entry name" value="Acyl-CoA N-acyltransferases (Nat)"/>
    <property type="match status" value="1"/>
</dbReference>
<comment type="caution">
    <text evidence="2">The sequence shown here is derived from an EMBL/GenBank/DDBJ whole genome shotgun (WGS) entry which is preliminary data.</text>
</comment>
<dbReference type="Pfam" id="PF13302">
    <property type="entry name" value="Acetyltransf_3"/>
    <property type="match status" value="1"/>
</dbReference>
<name>A0ABQ5TMT0_9BACI</name>
<dbReference type="PANTHER" id="PTHR43792:SF1">
    <property type="entry name" value="N-ACETYLTRANSFERASE DOMAIN-CONTAINING PROTEIN"/>
    <property type="match status" value="1"/>
</dbReference>
<dbReference type="Gene3D" id="3.40.630.30">
    <property type="match status" value="1"/>
</dbReference>
<evidence type="ECO:0000313" key="3">
    <source>
        <dbReference type="Proteomes" id="UP001275436"/>
    </source>
</evidence>
<evidence type="ECO:0000313" key="2">
    <source>
        <dbReference type="EMBL" id="GLO68118.1"/>
    </source>
</evidence>
<dbReference type="PANTHER" id="PTHR43792">
    <property type="entry name" value="GNAT FAMILY, PUTATIVE (AFU_ORTHOLOGUE AFUA_3G00765)-RELATED-RELATED"/>
    <property type="match status" value="1"/>
</dbReference>
<dbReference type="InterPro" id="IPR000182">
    <property type="entry name" value="GNAT_dom"/>
</dbReference>
<accession>A0ABQ5TMT0</accession>
<evidence type="ECO:0000259" key="1">
    <source>
        <dbReference type="PROSITE" id="PS51186"/>
    </source>
</evidence>
<protein>
    <submittedName>
        <fullName evidence="2">N-acetyltransferase</fullName>
    </submittedName>
</protein>
<organism evidence="2 3">
    <name type="scientific">Oceanobacillus kimchii</name>
    <dbReference type="NCBI Taxonomy" id="746691"/>
    <lineage>
        <taxon>Bacteria</taxon>
        <taxon>Bacillati</taxon>
        <taxon>Bacillota</taxon>
        <taxon>Bacilli</taxon>
        <taxon>Bacillales</taxon>
        <taxon>Bacillaceae</taxon>
        <taxon>Oceanobacillus</taxon>
    </lineage>
</organism>
<dbReference type="InterPro" id="IPR016181">
    <property type="entry name" value="Acyl_CoA_acyltransferase"/>
</dbReference>
<reference evidence="2 3" key="1">
    <citation type="submission" date="2023-02" db="EMBL/GenBank/DDBJ databases">
        <title>Oceanobacillus kimchii IFOP_LL358 isolated form Alexandrium catenella lab strain.</title>
        <authorList>
            <person name="Gajardo G."/>
            <person name="Ueki S."/>
            <person name="Maruyama F."/>
        </authorList>
    </citation>
    <scope>NUCLEOTIDE SEQUENCE [LARGE SCALE GENOMIC DNA]</scope>
    <source>
        <strain evidence="2 3">IFOP_LL358</strain>
    </source>
</reference>
<dbReference type="Proteomes" id="UP001275436">
    <property type="component" value="Unassembled WGS sequence"/>
</dbReference>
<gene>
    <name evidence="2" type="ORF">MACH08_39020</name>
</gene>
<sequence length="183" mass="21290">MKLQTDRLLIKPFETNHLNDVFKIYNDETTCQFLLHGKWTDENKERKFKKKLKHNQLTKENTLNLAVLVDSEVIGDLSVWYTDMKDTVEIGYTFSKSVSGKGYATEAVSALIDYLFEVVQVHRIQANLDARNTASRNLCERVGMRKEAHFVQDFWNKGEWTDSIVFGMLKSDLENAKDKNLDY</sequence>
<dbReference type="PROSITE" id="PS51186">
    <property type="entry name" value="GNAT"/>
    <property type="match status" value="1"/>
</dbReference>
<keyword evidence="3" id="KW-1185">Reference proteome</keyword>